<keyword evidence="2" id="KW-1185">Reference proteome</keyword>
<name>A0A835H1A7_9MAGN</name>
<reference evidence="1 2" key="1">
    <citation type="submission" date="2020-10" db="EMBL/GenBank/DDBJ databases">
        <title>The Coptis chinensis genome and diversification of protoberbering-type alkaloids.</title>
        <authorList>
            <person name="Wang B."/>
            <person name="Shu S."/>
            <person name="Song C."/>
            <person name="Liu Y."/>
        </authorList>
    </citation>
    <scope>NUCLEOTIDE SEQUENCE [LARGE SCALE GENOMIC DNA]</scope>
    <source>
        <strain evidence="1">HL-2020</strain>
        <tissue evidence="1">Leaf</tissue>
    </source>
</reference>
<feature type="non-terminal residue" evidence="1">
    <location>
        <position position="301"/>
    </location>
</feature>
<sequence length="301" mass="33942">LSQISGTDSEDDDVNDLNLEVPPICDLEVSHTRSCFEPLDIGCPTSISSHCGAIICKVQLPLLKETPEFLRNLLDCKGGQKSSNYMESISIYNSMFAFTSTGGAVQSSINDGKGLFVYKIKGQNHHKIGTLLPPEGVRPRFAQLYIHDTENEVSHRLNSLNKKIVKKRARDELDPSIVQGLIDMLNVTNKLTETYRMARDRFKECHVADISIKLINRRQKDGRLYNLPSSTEVAGLIVGNGDEFNVHRDVIVDKKRFGLKRINELWGYNVSVIFPIFPRPGFFCFVLVKPVIILDCWNSEE</sequence>
<dbReference type="Proteomes" id="UP000631114">
    <property type="component" value="Unassembled WGS sequence"/>
</dbReference>
<dbReference type="PANTHER" id="PTHR45786">
    <property type="entry name" value="DNA BINDING PROTEIN-LIKE"/>
    <property type="match status" value="1"/>
</dbReference>
<comment type="caution">
    <text evidence="1">The sequence shown here is derived from an EMBL/GenBank/DDBJ whole genome shotgun (WGS) entry which is preliminary data.</text>
</comment>
<dbReference type="EMBL" id="JADFTS010000009">
    <property type="protein sequence ID" value="KAF9590355.1"/>
    <property type="molecule type" value="Genomic_DNA"/>
</dbReference>
<dbReference type="OrthoDB" id="1928976at2759"/>
<gene>
    <name evidence="1" type="ORF">IFM89_033881</name>
</gene>
<dbReference type="PANTHER" id="PTHR45786:SF74">
    <property type="entry name" value="ATP-DEPENDENT DNA HELICASE"/>
    <property type="match status" value="1"/>
</dbReference>
<evidence type="ECO:0000313" key="1">
    <source>
        <dbReference type="EMBL" id="KAF9590355.1"/>
    </source>
</evidence>
<proteinExistence type="predicted"/>
<accession>A0A835H1A7</accession>
<evidence type="ECO:0000313" key="2">
    <source>
        <dbReference type="Proteomes" id="UP000631114"/>
    </source>
</evidence>
<organism evidence="1 2">
    <name type="scientific">Coptis chinensis</name>
    <dbReference type="NCBI Taxonomy" id="261450"/>
    <lineage>
        <taxon>Eukaryota</taxon>
        <taxon>Viridiplantae</taxon>
        <taxon>Streptophyta</taxon>
        <taxon>Embryophyta</taxon>
        <taxon>Tracheophyta</taxon>
        <taxon>Spermatophyta</taxon>
        <taxon>Magnoliopsida</taxon>
        <taxon>Ranunculales</taxon>
        <taxon>Ranunculaceae</taxon>
        <taxon>Coptidoideae</taxon>
        <taxon>Coptis</taxon>
    </lineage>
</organism>
<feature type="non-terminal residue" evidence="1">
    <location>
        <position position="1"/>
    </location>
</feature>
<dbReference type="AlphaFoldDB" id="A0A835H1A7"/>
<protein>
    <submittedName>
        <fullName evidence="1">Uncharacterized protein</fullName>
    </submittedName>
</protein>